<comment type="caution">
    <text evidence="2">The sequence shown here is derived from an EMBL/GenBank/DDBJ whole genome shotgun (WGS) entry which is preliminary data.</text>
</comment>
<proteinExistence type="predicted"/>
<evidence type="ECO:0000313" key="3">
    <source>
        <dbReference type="Proteomes" id="UP000230002"/>
    </source>
</evidence>
<feature type="signal peptide" evidence="1">
    <location>
        <begin position="1"/>
        <end position="25"/>
    </location>
</feature>
<evidence type="ECO:0000313" key="2">
    <source>
        <dbReference type="EMBL" id="PIL26187.1"/>
    </source>
</evidence>
<dbReference type="OrthoDB" id="5358959at2759"/>
<organism evidence="2 3">
    <name type="scientific">Ganoderma sinense ZZ0214-1</name>
    <dbReference type="NCBI Taxonomy" id="1077348"/>
    <lineage>
        <taxon>Eukaryota</taxon>
        <taxon>Fungi</taxon>
        <taxon>Dikarya</taxon>
        <taxon>Basidiomycota</taxon>
        <taxon>Agaricomycotina</taxon>
        <taxon>Agaricomycetes</taxon>
        <taxon>Polyporales</taxon>
        <taxon>Polyporaceae</taxon>
        <taxon>Ganoderma</taxon>
    </lineage>
</organism>
<dbReference type="EMBL" id="AYKW01000045">
    <property type="protein sequence ID" value="PIL26187.1"/>
    <property type="molecule type" value="Genomic_DNA"/>
</dbReference>
<dbReference type="STRING" id="1077348.A0A2G8RXG8"/>
<feature type="chain" id="PRO_5013795677" description="Granulins domain-containing protein" evidence="1">
    <location>
        <begin position="26"/>
        <end position="257"/>
    </location>
</feature>
<sequence>MPSPMYIRPLAFFLAAAALLSQTEAAAPPAGDFCSSLWLPKGAIVNGTHVLGVHDTSDGCPVGWVECSAYTCYPLDGSTCCSDGNFCPPGYYCDSGGCCPNGKVCGGAAPPPSTINGGTFTTTSTFVATTPVTTPRTSTAFVTTPSATFSTAVVPPPVSTGGVSVGFSTPLQTTEFGTVPANTATGLNTIATGAPTTAGPTSGIGVMSAASRTHAPLDARVGLWLAGLVAAAMVISGSSVRMLGICHKTNEFSCPPA</sequence>
<evidence type="ECO:0008006" key="4">
    <source>
        <dbReference type="Google" id="ProtNLM"/>
    </source>
</evidence>
<keyword evidence="3" id="KW-1185">Reference proteome</keyword>
<accession>A0A2G8RXG8</accession>
<keyword evidence="1" id="KW-0732">Signal</keyword>
<dbReference type="AlphaFoldDB" id="A0A2G8RXG8"/>
<gene>
    <name evidence="2" type="ORF">GSI_11942</name>
</gene>
<reference evidence="2 3" key="1">
    <citation type="journal article" date="2015" name="Sci. Rep.">
        <title>Chromosome-level genome map provides insights into diverse defense mechanisms in the medicinal fungus Ganoderma sinense.</title>
        <authorList>
            <person name="Zhu Y."/>
            <person name="Xu J."/>
            <person name="Sun C."/>
            <person name="Zhou S."/>
            <person name="Xu H."/>
            <person name="Nelson D.R."/>
            <person name="Qian J."/>
            <person name="Song J."/>
            <person name="Luo H."/>
            <person name="Xiang L."/>
            <person name="Li Y."/>
            <person name="Xu Z."/>
            <person name="Ji A."/>
            <person name="Wang L."/>
            <person name="Lu S."/>
            <person name="Hayward A."/>
            <person name="Sun W."/>
            <person name="Li X."/>
            <person name="Schwartz D.C."/>
            <person name="Wang Y."/>
            <person name="Chen S."/>
        </authorList>
    </citation>
    <scope>NUCLEOTIDE SEQUENCE [LARGE SCALE GENOMIC DNA]</scope>
    <source>
        <strain evidence="2 3">ZZ0214-1</strain>
    </source>
</reference>
<evidence type="ECO:0000256" key="1">
    <source>
        <dbReference type="SAM" id="SignalP"/>
    </source>
</evidence>
<protein>
    <recommendedName>
        <fullName evidence="4">Granulins domain-containing protein</fullName>
    </recommendedName>
</protein>
<name>A0A2G8RXG8_9APHY</name>
<dbReference type="Proteomes" id="UP000230002">
    <property type="component" value="Unassembled WGS sequence"/>
</dbReference>